<keyword evidence="2" id="KW-0812">Transmembrane</keyword>
<keyword evidence="4" id="KW-1185">Reference proteome</keyword>
<dbReference type="AlphaFoldDB" id="A0A1G5ACC8"/>
<dbReference type="Proteomes" id="UP000183104">
    <property type="component" value="Unassembled WGS sequence"/>
</dbReference>
<evidence type="ECO:0000313" key="4">
    <source>
        <dbReference type="Proteomes" id="UP000183104"/>
    </source>
</evidence>
<gene>
    <name evidence="3" type="ORF">SAMN05661077_0248</name>
</gene>
<feature type="transmembrane region" description="Helical" evidence="2">
    <location>
        <begin position="12"/>
        <end position="30"/>
    </location>
</feature>
<accession>A0A1G5ACC8</accession>
<dbReference type="EMBL" id="FMUN01000001">
    <property type="protein sequence ID" value="SCX75545.1"/>
    <property type="molecule type" value="Genomic_DNA"/>
</dbReference>
<feature type="region of interest" description="Disordered" evidence="1">
    <location>
        <begin position="42"/>
        <end position="64"/>
    </location>
</feature>
<keyword evidence="2" id="KW-1133">Transmembrane helix</keyword>
<sequence length="64" mass="7496">MKERSRMPRYAYLGSIGVALVSAIAIPVYMSRRSRKAQKGLFLRRKGHHHLNRKGQLRRGHLFH</sequence>
<evidence type="ECO:0000313" key="3">
    <source>
        <dbReference type="EMBL" id="SCX75545.1"/>
    </source>
</evidence>
<name>A0A1G5ACC8_9GAMM</name>
<proteinExistence type="predicted"/>
<organism evidence="3 4">
    <name type="scientific">Thiohalorhabdus denitrificans</name>
    <dbReference type="NCBI Taxonomy" id="381306"/>
    <lineage>
        <taxon>Bacteria</taxon>
        <taxon>Pseudomonadati</taxon>
        <taxon>Pseudomonadota</taxon>
        <taxon>Gammaproteobacteria</taxon>
        <taxon>Thiohalorhabdales</taxon>
        <taxon>Thiohalorhabdaceae</taxon>
        <taxon>Thiohalorhabdus</taxon>
    </lineage>
</organism>
<evidence type="ECO:0000256" key="1">
    <source>
        <dbReference type="SAM" id="MobiDB-lite"/>
    </source>
</evidence>
<reference evidence="4" key="1">
    <citation type="submission" date="2016-10" db="EMBL/GenBank/DDBJ databases">
        <authorList>
            <person name="Varghese N."/>
        </authorList>
    </citation>
    <scope>NUCLEOTIDE SEQUENCE [LARGE SCALE GENOMIC DNA]</scope>
    <source>
        <strain evidence="4">HL 19</strain>
    </source>
</reference>
<keyword evidence="2" id="KW-0472">Membrane</keyword>
<dbReference type="RefSeq" id="WP_143004019.1">
    <property type="nucleotide sequence ID" value="NZ_FMUN01000001.1"/>
</dbReference>
<evidence type="ECO:0000256" key="2">
    <source>
        <dbReference type="SAM" id="Phobius"/>
    </source>
</evidence>
<protein>
    <submittedName>
        <fullName evidence="3">Uncharacterized protein</fullName>
    </submittedName>
</protein>